<dbReference type="Gene3D" id="6.10.140.2220">
    <property type="match status" value="1"/>
</dbReference>
<dbReference type="EMBL" id="KN831951">
    <property type="protein sequence ID" value="KIO10950.1"/>
    <property type="molecule type" value="Genomic_DNA"/>
</dbReference>
<dbReference type="Proteomes" id="UP000054217">
    <property type="component" value="Unassembled WGS sequence"/>
</dbReference>
<name>A0A0C3PBA5_PISTI</name>
<evidence type="ECO:0000256" key="1">
    <source>
        <dbReference type="ARBA" id="ARBA00022723"/>
    </source>
</evidence>
<keyword evidence="2 4" id="KW-0863">Zinc-finger</keyword>
<dbReference type="AlphaFoldDB" id="A0A0C3PBA5"/>
<dbReference type="OrthoDB" id="437457at2759"/>
<organism evidence="6 7">
    <name type="scientific">Pisolithus tinctorius Marx 270</name>
    <dbReference type="NCBI Taxonomy" id="870435"/>
    <lineage>
        <taxon>Eukaryota</taxon>
        <taxon>Fungi</taxon>
        <taxon>Dikarya</taxon>
        <taxon>Basidiomycota</taxon>
        <taxon>Agaricomycotina</taxon>
        <taxon>Agaricomycetes</taxon>
        <taxon>Agaricomycetidae</taxon>
        <taxon>Boletales</taxon>
        <taxon>Sclerodermatineae</taxon>
        <taxon>Pisolithaceae</taxon>
        <taxon>Pisolithus</taxon>
    </lineage>
</organism>
<evidence type="ECO:0000259" key="5">
    <source>
        <dbReference type="PROSITE" id="PS50865"/>
    </source>
</evidence>
<dbReference type="InParanoid" id="A0A0C3PBA5"/>
<reference evidence="7" key="2">
    <citation type="submission" date="2015-01" db="EMBL/GenBank/DDBJ databases">
        <title>Evolutionary Origins and Diversification of the Mycorrhizal Mutualists.</title>
        <authorList>
            <consortium name="DOE Joint Genome Institute"/>
            <consortium name="Mycorrhizal Genomics Consortium"/>
            <person name="Kohler A."/>
            <person name="Kuo A."/>
            <person name="Nagy L.G."/>
            <person name="Floudas D."/>
            <person name="Copeland A."/>
            <person name="Barry K.W."/>
            <person name="Cichocki N."/>
            <person name="Veneault-Fourrey C."/>
            <person name="LaButti K."/>
            <person name="Lindquist E.A."/>
            <person name="Lipzen A."/>
            <person name="Lundell T."/>
            <person name="Morin E."/>
            <person name="Murat C."/>
            <person name="Riley R."/>
            <person name="Ohm R."/>
            <person name="Sun H."/>
            <person name="Tunlid A."/>
            <person name="Henrissat B."/>
            <person name="Grigoriev I.V."/>
            <person name="Hibbett D.S."/>
            <person name="Martin F."/>
        </authorList>
    </citation>
    <scope>NUCLEOTIDE SEQUENCE [LARGE SCALE GENOMIC DNA]</scope>
    <source>
        <strain evidence="7">Marx 270</strain>
    </source>
</reference>
<proteinExistence type="predicted"/>
<evidence type="ECO:0000256" key="3">
    <source>
        <dbReference type="ARBA" id="ARBA00022833"/>
    </source>
</evidence>
<dbReference type="PROSITE" id="PS50865">
    <property type="entry name" value="ZF_MYND_2"/>
    <property type="match status" value="1"/>
</dbReference>
<evidence type="ECO:0000256" key="4">
    <source>
        <dbReference type="PROSITE-ProRule" id="PRU00134"/>
    </source>
</evidence>
<evidence type="ECO:0000256" key="2">
    <source>
        <dbReference type="ARBA" id="ARBA00022771"/>
    </source>
</evidence>
<accession>A0A0C3PBA5</accession>
<dbReference type="Pfam" id="PF01753">
    <property type="entry name" value="zf-MYND"/>
    <property type="match status" value="1"/>
</dbReference>
<keyword evidence="1" id="KW-0479">Metal-binding</keyword>
<gene>
    <name evidence="6" type="ORF">M404DRAFT_995382</name>
</gene>
<dbReference type="SUPFAM" id="SSF144232">
    <property type="entry name" value="HIT/MYND zinc finger-like"/>
    <property type="match status" value="1"/>
</dbReference>
<sequence length="73" mass="8529">MNCRTPRPTSMWCSRCQGAWYCTQEHLQTDWSRNHSECIPAIYAQTYNVITTLPPAEQQMVPEAHRLPVRLSH</sequence>
<feature type="domain" description="MYND-type" evidence="5">
    <location>
        <begin position="1"/>
        <end position="38"/>
    </location>
</feature>
<evidence type="ECO:0000313" key="7">
    <source>
        <dbReference type="Proteomes" id="UP000054217"/>
    </source>
</evidence>
<dbReference type="HOGENOM" id="CLU_2705861_0_0_1"/>
<dbReference type="STRING" id="870435.A0A0C3PBA5"/>
<dbReference type="InterPro" id="IPR002893">
    <property type="entry name" value="Znf_MYND"/>
</dbReference>
<keyword evidence="7" id="KW-1185">Reference proteome</keyword>
<reference evidence="6 7" key="1">
    <citation type="submission" date="2014-04" db="EMBL/GenBank/DDBJ databases">
        <authorList>
            <consortium name="DOE Joint Genome Institute"/>
            <person name="Kuo A."/>
            <person name="Kohler A."/>
            <person name="Costa M.D."/>
            <person name="Nagy L.G."/>
            <person name="Floudas D."/>
            <person name="Copeland A."/>
            <person name="Barry K.W."/>
            <person name="Cichocki N."/>
            <person name="Veneault-Fourrey C."/>
            <person name="LaButti K."/>
            <person name="Lindquist E.A."/>
            <person name="Lipzen A."/>
            <person name="Lundell T."/>
            <person name="Morin E."/>
            <person name="Murat C."/>
            <person name="Sun H."/>
            <person name="Tunlid A."/>
            <person name="Henrissat B."/>
            <person name="Grigoriev I.V."/>
            <person name="Hibbett D.S."/>
            <person name="Martin F."/>
            <person name="Nordberg H.P."/>
            <person name="Cantor M.N."/>
            <person name="Hua S.X."/>
        </authorList>
    </citation>
    <scope>NUCLEOTIDE SEQUENCE [LARGE SCALE GENOMIC DNA]</scope>
    <source>
        <strain evidence="6 7">Marx 270</strain>
    </source>
</reference>
<dbReference type="GO" id="GO:0008270">
    <property type="term" value="F:zinc ion binding"/>
    <property type="evidence" value="ECO:0007669"/>
    <property type="project" value="UniProtKB-KW"/>
</dbReference>
<protein>
    <recommendedName>
        <fullName evidence="5">MYND-type domain-containing protein</fullName>
    </recommendedName>
</protein>
<keyword evidence="3" id="KW-0862">Zinc</keyword>
<evidence type="ECO:0000313" key="6">
    <source>
        <dbReference type="EMBL" id="KIO10950.1"/>
    </source>
</evidence>